<dbReference type="GO" id="GO:0005886">
    <property type="term" value="C:plasma membrane"/>
    <property type="evidence" value="ECO:0007669"/>
    <property type="project" value="UniProtKB-SubCell"/>
</dbReference>
<keyword evidence="2" id="KW-1133">Transmembrane helix</keyword>
<dbReference type="InterPro" id="IPR016186">
    <property type="entry name" value="C-type_lectin-like/link_sf"/>
</dbReference>
<evidence type="ECO:0000256" key="2">
    <source>
        <dbReference type="SAM" id="Phobius"/>
    </source>
</evidence>
<sequence length="2216" mass="251872">MAGGLVRMLLLLQLQVQLSGPWAAVKLRLNCPQAPCWHYWQGNCYCMERSRTGTWTEALRYCKRYRDTELLKITNASEKMKRQEFFYVNSGILHMPAAARGEKMENRDFSPEHISELCILEHWLQDTERYQEHKGKVLLSPPNDPSQVHADLNSAKEACLELREKCTGISTWNNAYALARGTVLLKSEESNSYAYVKSDCSMGYFGRDCSSVCGLCHNDDLCNPYTGTCDDFHLCSVQSAPTACERAMKSLWCPRFSGWSYWSGNCYYFSTEAPASWLQAREKCRRYRSADLLWIESPEEMNWLFSAIPSETFWIGLNSRQQESIWIWSNGKSAAKELDWLSMIGNPSGRCAGIQRAPRSILKFNCENKYRWLCKKAESPHIFDVFLSRYLSRPFSSQKIYNSLHSAKIDCLYDRNCTGVVKVSQYFRRMAGIDEIHFAPSTAPSSAISYVKRECSLGYYGENCARVCLLCPGNFRCNSITGKCPEKLICVDKFKGEICESGLTSLKCPQDPTWWYWNGNCYYLERKETMQWEQALAQCALYKHASLLQIDSAEEKMWVASMLEGGTWIGLSQQQSGAWQWTSGHGANLALSWLSDIKRGQSGCAQMKKGGELMATGCSTRLHWVCEKQADLDIFLEYPGRILLSLVAMAQYSSLTEAKFYCMIKARCTGISSWPSKFYLVSGSEMVSAPHRCIVYLKTSCVSGRYGSGCRKACPRCTSILPCNSLTGFCDEKTTCLLPFTLASCVATTISIQCPDEAGWRYWNRYCYYISHAKAKSWKDANSTCSRYRGAELVWFESLEELRWIKSSLNGPTWTGLQDINQDGTWTWAHEDNASSVLEWLTFRKRSSWLRCIEMLAGELVAAASCRRAKKWVCKKPAEPDLDLFISIWDAVMILPTPAVSAKDTNHTLARQICVMQRSRCIGYVLWQDSYFLIHDSELVISGFAQSATYLKSACDFGYYGPSCEKECPDCYWDKPCNSISGKCEDTAVCAEPEDVGVCNLGKYSLKCPLGPGWWYWNGRCYFIERNRTLSWMEARLFCSHFKRTSLLQLELSAEKGWLQKMIKQPAWIGMKWETSASEWQWADGSRVNTALNWLNVHRDATENCVFLQHNKVALEAASCLLKYHFVCKRNEAEDMFQFYAGHIITQRQNVLPKVYSSLESAENACLYEKTHCTGVVRSQKRYHLVSGTEVFRSSNKADALYLKTGCRPGYYGSDCQATCHPCTSGFPCSGVTGHCVGTARVTCSLQSQDPRCSPSEVSRQLCPQRPRWHYFLKACYYVEDTKTKTWTEARSTCQDFKETDLAKITNSAEKAWIQFKGENSWIGLTYKKEDFRYVWVDGTSAQAESAWVMKRNRRHTLSKEDCVVAFKQYLSPADCSSLRKWICKREGDVNLFTMHKGRALYSPYVPTSNIYNTLKKATDTCSVLQTCTGIVAMGEHHILQSGMELYNSRNSSVKSFIKSDCRSGRFGLLCEFKCPPCQQGLACNPYTGLCGDTVFCSKENSLIPCGKGSIFGGTCPVEDGWQYWQGSCYYIHTAKRQTWLRARDLCRRYRDTDLLWLTSPGEKEWLVSKLPKASFWTGLYGFRFCTVLQWSNSQFPFAASRWLSVSKWAIGAKCCVQLNAPKGSLTAVSCFRKALWICKRKEEGIVDFREFRGYYLTGTYTSNSTQQSLWEALQLCRFQRSICNGVGMIKGEYRTIFATRILLIIGALGDKSTAYLKSPCPPGHYGPECQGSCTCNRIENCSPFTGECAENVQCSQEYMAQQCQKGVINMKCPEDPGWWYWNGSCYYMEETNSLTWLEAKNYCTAYNGTDLLLLDSAEEKAWVTSVLQKPVWIFSLGALQSDVEKSSRKNQRVMVSPTKSTAPDSCDQLNANGSLNQVNCSSLAFWVCERREGDSMFWKYSRRLLTKPLGGDTYSSLEFALSACILKADCSGVTYWGKRYIPVTGKELIFSKNRQDAVYLRSACSKGHYGAYCQKKCPTCLNHTVCNRLTGLCDGTVTCQERKKLELCEYRLTSKFCFASWKYWNGNCYYVPPYGVLNKSEAEFMCSRFQGAQLIKLNNTEEQRWLAKVITRKSWLGSLSYKLQSNSWIIPDGDRAAPRWGFKAVQDLCVQIEPVSGTFISFACSERASWICKGAPVPGALDSTYKWWTTLTSSLLVSVFVVVVSVCVTFKAARWRRQVLVEKTDGKEQRSKVEMENLASWDKKALKSERSNPLN</sequence>
<dbReference type="InterPro" id="IPR001304">
    <property type="entry name" value="C-type_lectin-like"/>
</dbReference>
<dbReference type="CDD" id="cd00037">
    <property type="entry name" value="CLECT"/>
    <property type="match status" value="3"/>
</dbReference>
<accession>A0A4D9EL59</accession>
<feature type="chain" id="PRO_5020032287" evidence="3">
    <location>
        <begin position="25"/>
        <end position="2216"/>
    </location>
</feature>
<feature type="domain" description="C-type lectin" evidence="4">
    <location>
        <begin position="1782"/>
        <end position="1890"/>
    </location>
</feature>
<dbReference type="PANTHER" id="PTHR45710:SF26">
    <property type="entry name" value="RH26557P"/>
    <property type="match status" value="1"/>
</dbReference>
<keyword evidence="6" id="KW-1185">Reference proteome</keyword>
<protein>
    <submittedName>
        <fullName evidence="5">E3 ubiquitin-protein ligase RBBP6</fullName>
    </submittedName>
</protein>
<feature type="domain" description="C-type lectin" evidence="4">
    <location>
        <begin position="1272"/>
        <end position="1385"/>
    </location>
</feature>
<organism evidence="5 6">
    <name type="scientific">Platysternon megacephalum</name>
    <name type="common">big-headed turtle</name>
    <dbReference type="NCBI Taxonomy" id="55544"/>
    <lineage>
        <taxon>Eukaryota</taxon>
        <taxon>Metazoa</taxon>
        <taxon>Chordata</taxon>
        <taxon>Craniata</taxon>
        <taxon>Vertebrata</taxon>
        <taxon>Euteleostomi</taxon>
        <taxon>Archelosauria</taxon>
        <taxon>Testudinata</taxon>
        <taxon>Testudines</taxon>
        <taxon>Cryptodira</taxon>
        <taxon>Durocryptodira</taxon>
        <taxon>Testudinoidea</taxon>
        <taxon>Platysternidae</taxon>
        <taxon>Platysternon</taxon>
    </lineage>
</organism>
<dbReference type="Proteomes" id="UP000297703">
    <property type="component" value="Unassembled WGS sequence"/>
</dbReference>
<dbReference type="EMBL" id="QXTE01000037">
    <property type="protein sequence ID" value="TFK10986.1"/>
    <property type="molecule type" value="Genomic_DNA"/>
</dbReference>
<evidence type="ECO:0000313" key="6">
    <source>
        <dbReference type="Proteomes" id="UP000297703"/>
    </source>
</evidence>
<dbReference type="InterPro" id="IPR050828">
    <property type="entry name" value="C-type_lectin/matrix_domain"/>
</dbReference>
<dbReference type="SMART" id="SM00034">
    <property type="entry name" value="CLECT"/>
    <property type="match status" value="8"/>
</dbReference>
<evidence type="ECO:0000259" key="4">
    <source>
        <dbReference type="PROSITE" id="PS50041"/>
    </source>
</evidence>
<evidence type="ECO:0000313" key="5">
    <source>
        <dbReference type="EMBL" id="TFK10986.1"/>
    </source>
</evidence>
<dbReference type="PROSITE" id="PS50041">
    <property type="entry name" value="C_TYPE_LECTIN_2"/>
    <property type="match status" value="8"/>
</dbReference>
<evidence type="ECO:0000256" key="1">
    <source>
        <dbReference type="ARBA" id="ARBA00004401"/>
    </source>
</evidence>
<feature type="domain" description="C-type lectin" evidence="4">
    <location>
        <begin position="517"/>
        <end position="627"/>
    </location>
</feature>
<reference evidence="5 6" key="1">
    <citation type="submission" date="2019-04" db="EMBL/GenBank/DDBJ databases">
        <title>Draft genome of the big-headed turtle Platysternon megacephalum.</title>
        <authorList>
            <person name="Gong S."/>
        </authorList>
    </citation>
    <scope>NUCLEOTIDE SEQUENCE [LARGE SCALE GENOMIC DNA]</scope>
    <source>
        <strain evidence="5">DO16091913</strain>
        <tissue evidence="5">Muscle</tissue>
    </source>
</reference>
<feature type="signal peptide" evidence="3">
    <location>
        <begin position="1"/>
        <end position="24"/>
    </location>
</feature>
<dbReference type="STRING" id="55544.A0A4D9EL59"/>
<dbReference type="Gene3D" id="3.10.100.10">
    <property type="entry name" value="Mannose-Binding Protein A, subunit A"/>
    <property type="match status" value="9"/>
</dbReference>
<gene>
    <name evidence="5" type="ORF">DR999_PMT05795</name>
</gene>
<name>A0A4D9EL59_9SAUR</name>
<comment type="subcellular location">
    <subcellularLocation>
        <location evidence="1">Cell membrane</location>
        <topology evidence="1">Single-pass type II membrane protein</topology>
    </subcellularLocation>
</comment>
<comment type="caution">
    <text evidence="5">The sequence shown here is derived from an EMBL/GenBank/DDBJ whole genome shotgun (WGS) entry which is preliminary data.</text>
</comment>
<feature type="transmembrane region" description="Helical" evidence="2">
    <location>
        <begin position="2148"/>
        <end position="2171"/>
    </location>
</feature>
<dbReference type="InterPro" id="IPR009030">
    <property type="entry name" value="Growth_fac_rcpt_cys_sf"/>
</dbReference>
<dbReference type="SUPFAM" id="SSF57184">
    <property type="entry name" value="Growth factor receptor domain"/>
    <property type="match status" value="1"/>
</dbReference>
<dbReference type="Gene3D" id="2.170.300.10">
    <property type="entry name" value="Tie2 ligand-binding domain superfamily"/>
    <property type="match status" value="2"/>
</dbReference>
<dbReference type="OrthoDB" id="9029751at2759"/>
<feature type="domain" description="C-type lectin" evidence="4">
    <location>
        <begin position="1017"/>
        <end position="1129"/>
    </location>
</feature>
<proteinExistence type="predicted"/>
<dbReference type="InterPro" id="IPR016187">
    <property type="entry name" value="CTDL_fold"/>
</dbReference>
<dbReference type="SUPFAM" id="SSF56436">
    <property type="entry name" value="C-type lectin-like"/>
    <property type="match status" value="9"/>
</dbReference>
<feature type="domain" description="C-type lectin" evidence="4">
    <location>
        <begin position="2025"/>
        <end position="2134"/>
    </location>
</feature>
<feature type="domain" description="C-type lectin" evidence="4">
    <location>
        <begin position="763"/>
        <end position="875"/>
    </location>
</feature>
<feature type="domain" description="C-type lectin" evidence="4">
    <location>
        <begin position="262"/>
        <end position="375"/>
    </location>
</feature>
<dbReference type="Pfam" id="PF00059">
    <property type="entry name" value="Lectin_C"/>
    <property type="match status" value="8"/>
</dbReference>
<evidence type="ECO:0000256" key="3">
    <source>
        <dbReference type="SAM" id="SignalP"/>
    </source>
</evidence>
<dbReference type="PANTHER" id="PTHR45710">
    <property type="entry name" value="C-TYPE LECTIN DOMAIN-CONTAINING PROTEIN 180"/>
    <property type="match status" value="1"/>
</dbReference>
<feature type="domain" description="C-type lectin" evidence="4">
    <location>
        <begin position="1525"/>
        <end position="1640"/>
    </location>
</feature>
<keyword evidence="2" id="KW-0472">Membrane</keyword>
<keyword evidence="2" id="KW-0812">Transmembrane</keyword>
<reference evidence="5 6" key="2">
    <citation type="submission" date="2019-04" db="EMBL/GenBank/DDBJ databases">
        <title>The genome sequence of big-headed turtle.</title>
        <authorList>
            <person name="Gong S."/>
        </authorList>
    </citation>
    <scope>NUCLEOTIDE SEQUENCE [LARGE SCALE GENOMIC DNA]</scope>
    <source>
        <strain evidence="5">DO16091913</strain>
        <tissue evidence="5">Muscle</tissue>
    </source>
</reference>
<keyword evidence="3" id="KW-0732">Signal</keyword>